<evidence type="ECO:0000313" key="3">
    <source>
        <dbReference type="Proteomes" id="UP000785759"/>
    </source>
</evidence>
<comment type="caution">
    <text evidence="2">The sequence shown here is derived from an EMBL/GenBank/DDBJ whole genome shotgun (WGS) entry which is preliminary data.</text>
</comment>
<keyword evidence="1" id="KW-0472">Membrane</keyword>
<feature type="transmembrane region" description="Helical" evidence="1">
    <location>
        <begin position="166"/>
        <end position="187"/>
    </location>
</feature>
<accession>A0AAJ5KBA8</accession>
<feature type="transmembrane region" description="Helical" evidence="1">
    <location>
        <begin position="102"/>
        <end position="123"/>
    </location>
</feature>
<keyword evidence="1" id="KW-0812">Transmembrane</keyword>
<sequence>MTFISEVIIMFRYFLKVQITQWIYFIYSILLPLTMIIPKLSINGDASEPKIIATMLPWIGFLTLSNAITANADVIALREQGYLKQYKTLVTSLTVFTFSKQLVWFFMQTIEIFLISIVCAVLYQMNIVLLVPFFGASIMTYPILVSLCQLLILLPINSKALTVINYIFFAIAFFLAFSASKLWHLPLWSNPINLFSFCYNLIAMPRWLPILGYLGLLLSSLISGRLFLGFVNTAPVERS</sequence>
<organism evidence="2 3">
    <name type="scientific">Levilactobacillus brevis</name>
    <name type="common">Lactobacillus brevis</name>
    <dbReference type="NCBI Taxonomy" id="1580"/>
    <lineage>
        <taxon>Bacteria</taxon>
        <taxon>Bacillati</taxon>
        <taxon>Bacillota</taxon>
        <taxon>Bacilli</taxon>
        <taxon>Lactobacillales</taxon>
        <taxon>Lactobacillaceae</taxon>
        <taxon>Levilactobacillus</taxon>
    </lineage>
</organism>
<feature type="transmembrane region" description="Helical" evidence="1">
    <location>
        <begin position="129"/>
        <end position="154"/>
    </location>
</feature>
<dbReference type="Proteomes" id="UP000785759">
    <property type="component" value="Unassembled WGS sequence"/>
</dbReference>
<proteinExistence type="predicted"/>
<reference evidence="2" key="1">
    <citation type="submission" date="2018-05" db="EMBL/GenBank/DDBJ databases">
        <title>Genome Comparison of Lactic Acid Bacteria Isolated from non-Wheat Sourdough.</title>
        <authorList>
            <person name="Rice T."/>
            <person name="Axel C."/>
            <person name="Lynch K.M."/>
            <person name="Benz C."/>
            <person name="Arendt E.K."/>
            <person name="Coffey A."/>
        </authorList>
    </citation>
    <scope>NUCLEOTIDE SEQUENCE</scope>
    <source>
        <strain evidence="2">TR055</strain>
    </source>
</reference>
<dbReference type="AlphaFoldDB" id="A0AAJ5KBA8"/>
<dbReference type="RefSeq" id="WP_087716375.1">
    <property type="nucleotide sequence ID" value="NZ_BEWS01000003.1"/>
</dbReference>
<feature type="transmembrane region" description="Helical" evidence="1">
    <location>
        <begin position="21"/>
        <end position="38"/>
    </location>
</feature>
<feature type="transmembrane region" description="Helical" evidence="1">
    <location>
        <begin position="58"/>
        <end position="77"/>
    </location>
</feature>
<feature type="transmembrane region" description="Helical" evidence="1">
    <location>
        <begin position="207"/>
        <end position="228"/>
    </location>
</feature>
<gene>
    <name evidence="2" type="ORF">DIS17_08900</name>
</gene>
<name>A0AAJ5KBA8_LEVBR</name>
<evidence type="ECO:0000256" key="1">
    <source>
        <dbReference type="SAM" id="Phobius"/>
    </source>
</evidence>
<keyword evidence="1" id="KW-1133">Transmembrane helix</keyword>
<protein>
    <recommendedName>
        <fullName evidence="4">Transport protein</fullName>
    </recommendedName>
</protein>
<evidence type="ECO:0000313" key="2">
    <source>
        <dbReference type="EMBL" id="TOZ03378.1"/>
    </source>
</evidence>
<dbReference type="EMBL" id="QFDK01000009">
    <property type="protein sequence ID" value="TOZ03378.1"/>
    <property type="molecule type" value="Genomic_DNA"/>
</dbReference>
<evidence type="ECO:0008006" key="4">
    <source>
        <dbReference type="Google" id="ProtNLM"/>
    </source>
</evidence>